<evidence type="ECO:0000259" key="5">
    <source>
        <dbReference type="PROSITE" id="PS50931"/>
    </source>
</evidence>
<dbReference type="CDD" id="cd08422">
    <property type="entry name" value="PBP2_CrgA_like"/>
    <property type="match status" value="1"/>
</dbReference>
<dbReference type="AlphaFoldDB" id="A0A858ZPQ7"/>
<dbReference type="Pfam" id="PF00126">
    <property type="entry name" value="HTH_1"/>
    <property type="match status" value="1"/>
</dbReference>
<name>A0A858ZPQ7_9BURK</name>
<dbReference type="InterPro" id="IPR036388">
    <property type="entry name" value="WH-like_DNA-bd_sf"/>
</dbReference>
<dbReference type="FunFam" id="1.10.10.10:FF:000001">
    <property type="entry name" value="LysR family transcriptional regulator"/>
    <property type="match status" value="1"/>
</dbReference>
<dbReference type="InterPro" id="IPR058163">
    <property type="entry name" value="LysR-type_TF_proteobact-type"/>
</dbReference>
<dbReference type="InterPro" id="IPR036390">
    <property type="entry name" value="WH_DNA-bd_sf"/>
</dbReference>
<dbReference type="GO" id="GO:0003700">
    <property type="term" value="F:DNA-binding transcription factor activity"/>
    <property type="evidence" value="ECO:0007669"/>
    <property type="project" value="InterPro"/>
</dbReference>
<keyword evidence="4" id="KW-0804">Transcription</keyword>
<proteinExistence type="inferred from homology"/>
<dbReference type="RefSeq" id="WP_168727709.1">
    <property type="nucleotide sequence ID" value="NZ_CP051298.1"/>
</dbReference>
<dbReference type="Pfam" id="PF03466">
    <property type="entry name" value="LysR_substrate"/>
    <property type="match status" value="1"/>
</dbReference>
<dbReference type="SUPFAM" id="SSF46785">
    <property type="entry name" value="Winged helix' DNA-binding domain"/>
    <property type="match status" value="1"/>
</dbReference>
<dbReference type="PROSITE" id="PS50931">
    <property type="entry name" value="HTH_LYSR"/>
    <property type="match status" value="1"/>
</dbReference>
<evidence type="ECO:0000256" key="2">
    <source>
        <dbReference type="ARBA" id="ARBA00023015"/>
    </source>
</evidence>
<dbReference type="InterPro" id="IPR000847">
    <property type="entry name" value="LysR_HTH_N"/>
</dbReference>
<dbReference type="PANTHER" id="PTHR30537:SF5">
    <property type="entry name" value="HTH-TYPE TRANSCRIPTIONAL ACTIVATOR TTDR-RELATED"/>
    <property type="match status" value="1"/>
</dbReference>
<dbReference type="Gene3D" id="1.10.10.10">
    <property type="entry name" value="Winged helix-like DNA-binding domain superfamily/Winged helix DNA-binding domain"/>
    <property type="match status" value="1"/>
</dbReference>
<dbReference type="InterPro" id="IPR005119">
    <property type="entry name" value="LysR_subst-bd"/>
</dbReference>
<evidence type="ECO:0000313" key="6">
    <source>
        <dbReference type="EMBL" id="QKD42803.1"/>
    </source>
</evidence>
<evidence type="ECO:0000256" key="1">
    <source>
        <dbReference type="ARBA" id="ARBA00009437"/>
    </source>
</evidence>
<dbReference type="EMBL" id="CP051298">
    <property type="protein sequence ID" value="QKD42803.1"/>
    <property type="molecule type" value="Genomic_DNA"/>
</dbReference>
<evidence type="ECO:0000256" key="3">
    <source>
        <dbReference type="ARBA" id="ARBA00023125"/>
    </source>
</evidence>
<accession>A0A858ZPQ7</accession>
<evidence type="ECO:0000313" key="7">
    <source>
        <dbReference type="Proteomes" id="UP000500755"/>
    </source>
</evidence>
<protein>
    <submittedName>
        <fullName evidence="6">LysR family transcriptional regulator</fullName>
    </submittedName>
</protein>
<dbReference type="Proteomes" id="UP000500755">
    <property type="component" value="Chromosome"/>
</dbReference>
<gene>
    <name evidence="6" type="ORF">HF896_03915</name>
</gene>
<dbReference type="PANTHER" id="PTHR30537">
    <property type="entry name" value="HTH-TYPE TRANSCRIPTIONAL REGULATOR"/>
    <property type="match status" value="1"/>
</dbReference>
<comment type="similarity">
    <text evidence="1">Belongs to the LysR transcriptional regulatory family.</text>
</comment>
<sequence>MGHAGAVSEPRRRPYASSPEVLPVEQSPYLFFAEVVEAGSFATAARRLGMDRSNVSRRIKELEQTAGVQLLRRTTRKMVLTDLGAAFYEQCLAVRSEVEQAKNLLLSHGDVVRGALHVSCPPAIGRQYLVPLFQTFCRRYPAVSLQITLKSGALDLIEERIDVAIRFTNEPSPQHVARVLGHTRWIFCASPAYLAEHGTPHLPEDLAHLSWLGMRARMELQLRKESALHRVVLRSRVACPDYALLGQMAHDGLGVCLLPVYVASHDLAQGELVQVLADYQIEPTPGSTLYAITLPGIHSSPQVKAFVQFLAETVQAEFTSLSAFVENRL</sequence>
<dbReference type="GO" id="GO:0003677">
    <property type="term" value="F:DNA binding"/>
    <property type="evidence" value="ECO:0007669"/>
    <property type="project" value="UniProtKB-KW"/>
</dbReference>
<dbReference type="Gene3D" id="3.40.190.290">
    <property type="match status" value="1"/>
</dbReference>
<organism evidence="6 7">
    <name type="scientific">Alicycliphilus denitrificans</name>
    <dbReference type="NCBI Taxonomy" id="179636"/>
    <lineage>
        <taxon>Bacteria</taxon>
        <taxon>Pseudomonadati</taxon>
        <taxon>Pseudomonadota</taxon>
        <taxon>Betaproteobacteria</taxon>
        <taxon>Burkholderiales</taxon>
        <taxon>Comamonadaceae</taxon>
        <taxon>Alicycliphilus</taxon>
    </lineage>
</organism>
<dbReference type="SUPFAM" id="SSF53850">
    <property type="entry name" value="Periplasmic binding protein-like II"/>
    <property type="match status" value="1"/>
</dbReference>
<evidence type="ECO:0000256" key="4">
    <source>
        <dbReference type="ARBA" id="ARBA00023163"/>
    </source>
</evidence>
<keyword evidence="2" id="KW-0805">Transcription regulation</keyword>
<keyword evidence="3" id="KW-0238">DNA-binding</keyword>
<reference evidence="6 7" key="1">
    <citation type="submission" date="2020-05" db="EMBL/GenBank/DDBJ databases">
        <title>Complete genome sequence of Alicycliphilus denitrificans DP3.</title>
        <authorList>
            <person name="Chen X."/>
        </authorList>
    </citation>
    <scope>NUCLEOTIDE SEQUENCE [LARGE SCALE GENOMIC DNA]</scope>
    <source>
        <strain evidence="6 7">DP3</strain>
    </source>
</reference>
<feature type="domain" description="HTH lysR-type" evidence="5">
    <location>
        <begin position="32"/>
        <end position="81"/>
    </location>
</feature>